<dbReference type="Proteomes" id="UP000054567">
    <property type="component" value="Unassembled WGS sequence"/>
</dbReference>
<feature type="compositionally biased region" description="Basic and acidic residues" evidence="1">
    <location>
        <begin position="81"/>
        <end position="102"/>
    </location>
</feature>
<gene>
    <name evidence="2" type="ORF">CPAG_06626</name>
</gene>
<feature type="region of interest" description="Disordered" evidence="1">
    <location>
        <begin position="63"/>
        <end position="109"/>
    </location>
</feature>
<reference evidence="2 3" key="1">
    <citation type="submission" date="2007-06" db="EMBL/GenBank/DDBJ databases">
        <title>The Genome Sequence of Coccidioides posadasii RMSCC_3488.</title>
        <authorList>
            <consortium name="Coccidioides Genome Resources Consortium"/>
            <consortium name="The Broad Institute Genome Sequencing Platform"/>
            <person name="Henn M.R."/>
            <person name="Sykes S."/>
            <person name="Young S."/>
            <person name="Jaffe D."/>
            <person name="Berlin A."/>
            <person name="Alvarez P."/>
            <person name="Butler J."/>
            <person name="Gnerre S."/>
            <person name="Grabherr M."/>
            <person name="Mauceli E."/>
            <person name="Brockman W."/>
            <person name="Kodira C."/>
            <person name="Alvarado L."/>
            <person name="Zeng Q."/>
            <person name="Crawford M."/>
            <person name="Antoine C."/>
            <person name="Devon K."/>
            <person name="Galgiani J."/>
            <person name="Orsborn K."/>
            <person name="Lewis M.L."/>
            <person name="Nusbaum C."/>
            <person name="Galagan J."/>
            <person name="Birren B."/>
        </authorList>
    </citation>
    <scope>NUCLEOTIDE SEQUENCE [LARGE SCALE GENOMIC DNA]</scope>
    <source>
        <strain evidence="2 3">RMSCC 3488</strain>
    </source>
</reference>
<dbReference type="EMBL" id="DS268112">
    <property type="protein sequence ID" value="KMM70314.1"/>
    <property type="molecule type" value="Genomic_DNA"/>
</dbReference>
<dbReference type="AlphaFoldDB" id="A0A0J6FN28"/>
<evidence type="ECO:0000313" key="2">
    <source>
        <dbReference type="EMBL" id="KMM70314.1"/>
    </source>
</evidence>
<evidence type="ECO:0000313" key="3">
    <source>
        <dbReference type="Proteomes" id="UP000054567"/>
    </source>
</evidence>
<reference evidence="3" key="3">
    <citation type="journal article" date="2010" name="Genome Res.">
        <title>Population genomic sequencing of Coccidioides fungi reveals recent hybridization and transposon control.</title>
        <authorList>
            <person name="Neafsey D.E."/>
            <person name="Barker B.M."/>
            <person name="Sharpton T.J."/>
            <person name="Stajich J.E."/>
            <person name="Park D.J."/>
            <person name="Whiston E."/>
            <person name="Hung C.-Y."/>
            <person name="McMahan C."/>
            <person name="White J."/>
            <person name="Sykes S."/>
            <person name="Heiman D."/>
            <person name="Young S."/>
            <person name="Zeng Q."/>
            <person name="Abouelleil A."/>
            <person name="Aftuck L."/>
            <person name="Bessette D."/>
            <person name="Brown A."/>
            <person name="FitzGerald M."/>
            <person name="Lui A."/>
            <person name="Macdonald J.P."/>
            <person name="Priest M."/>
            <person name="Orbach M.J."/>
            <person name="Galgiani J.N."/>
            <person name="Kirkland T.N."/>
            <person name="Cole G.T."/>
            <person name="Birren B.W."/>
            <person name="Henn M.R."/>
            <person name="Taylor J.W."/>
            <person name="Rounsley S.D."/>
        </authorList>
    </citation>
    <scope>NUCLEOTIDE SEQUENCE [LARGE SCALE GENOMIC DNA]</scope>
    <source>
        <strain evidence="3">RMSCC 3488</strain>
    </source>
</reference>
<name>A0A0J6FN28_COCPO</name>
<accession>A0A0J6FN28</accession>
<dbReference type="VEuPathDB" id="FungiDB:CPAG_06626"/>
<protein>
    <submittedName>
        <fullName evidence="2">Uncharacterized protein</fullName>
    </submittedName>
</protein>
<reference evidence="3" key="2">
    <citation type="journal article" date="2009" name="Genome Res.">
        <title>Comparative genomic analyses of the human fungal pathogens Coccidioides and their relatives.</title>
        <authorList>
            <person name="Sharpton T.J."/>
            <person name="Stajich J.E."/>
            <person name="Rounsley S.D."/>
            <person name="Gardner M.J."/>
            <person name="Wortman J.R."/>
            <person name="Jordar V.S."/>
            <person name="Maiti R."/>
            <person name="Kodira C.D."/>
            <person name="Neafsey D.E."/>
            <person name="Zeng Q."/>
            <person name="Hung C.-Y."/>
            <person name="McMahan C."/>
            <person name="Muszewska A."/>
            <person name="Grynberg M."/>
            <person name="Mandel M.A."/>
            <person name="Kellner E.M."/>
            <person name="Barker B.M."/>
            <person name="Galgiani J.N."/>
            <person name="Orbach M.J."/>
            <person name="Kirkland T.N."/>
            <person name="Cole G.T."/>
            <person name="Henn M.R."/>
            <person name="Birren B.W."/>
            <person name="Taylor J.W."/>
        </authorList>
    </citation>
    <scope>NUCLEOTIDE SEQUENCE [LARGE SCALE GENOMIC DNA]</scope>
    <source>
        <strain evidence="3">RMSCC 3488</strain>
    </source>
</reference>
<proteinExistence type="predicted"/>
<sequence>MLHERTSGLPHPCLTPTPLSPGEIRPLSNIAVPLLIGHRQHGHTTVDGCQAAGLPGSIEVSLPAPLKTPDLSGTDNFNSSELRRGEQQEAEGRSSTHARHENPTLMESCSTIWHHID</sequence>
<feature type="region of interest" description="Disordered" evidence="1">
    <location>
        <begin position="1"/>
        <end position="22"/>
    </location>
</feature>
<evidence type="ECO:0000256" key="1">
    <source>
        <dbReference type="SAM" id="MobiDB-lite"/>
    </source>
</evidence>
<feature type="compositionally biased region" description="Polar residues" evidence="1">
    <location>
        <begin position="71"/>
        <end position="80"/>
    </location>
</feature>
<organism evidence="2 3">
    <name type="scientific">Coccidioides posadasii RMSCC 3488</name>
    <dbReference type="NCBI Taxonomy" id="454284"/>
    <lineage>
        <taxon>Eukaryota</taxon>
        <taxon>Fungi</taxon>
        <taxon>Dikarya</taxon>
        <taxon>Ascomycota</taxon>
        <taxon>Pezizomycotina</taxon>
        <taxon>Eurotiomycetes</taxon>
        <taxon>Eurotiomycetidae</taxon>
        <taxon>Onygenales</taxon>
        <taxon>Onygenaceae</taxon>
        <taxon>Coccidioides</taxon>
    </lineage>
</organism>